<keyword evidence="8" id="KW-0175">Coiled coil</keyword>
<dbReference type="RefSeq" id="WP_055146200.1">
    <property type="nucleotide sequence ID" value="NZ_JXSZ01000006.1"/>
</dbReference>
<evidence type="ECO:0000256" key="6">
    <source>
        <dbReference type="ARBA" id="ARBA00023136"/>
    </source>
</evidence>
<evidence type="ECO:0008006" key="12">
    <source>
        <dbReference type="Google" id="ProtNLM"/>
    </source>
</evidence>
<feature type="coiled-coil region" evidence="8">
    <location>
        <begin position="372"/>
        <end position="439"/>
    </location>
</feature>
<keyword evidence="5" id="KW-0812">Transmembrane</keyword>
<keyword evidence="9" id="KW-0732">Signal</keyword>
<dbReference type="PATRIC" id="fig|1605367.3.peg.2905"/>
<evidence type="ECO:0000313" key="10">
    <source>
        <dbReference type="EMBL" id="KPM48494.1"/>
    </source>
</evidence>
<dbReference type="PANTHER" id="PTHR30026">
    <property type="entry name" value="OUTER MEMBRANE PROTEIN TOLC"/>
    <property type="match status" value="1"/>
</dbReference>
<dbReference type="PANTHER" id="PTHR30026:SF20">
    <property type="entry name" value="OUTER MEMBRANE PROTEIN TOLC"/>
    <property type="match status" value="1"/>
</dbReference>
<dbReference type="SUPFAM" id="SSF56954">
    <property type="entry name" value="Outer membrane efflux proteins (OEP)"/>
    <property type="match status" value="1"/>
</dbReference>
<comment type="subcellular location">
    <subcellularLocation>
        <location evidence="1">Cell outer membrane</location>
    </subcellularLocation>
</comment>
<keyword evidence="6" id="KW-0472">Membrane</keyword>
<evidence type="ECO:0000256" key="3">
    <source>
        <dbReference type="ARBA" id="ARBA00022448"/>
    </source>
</evidence>
<evidence type="ECO:0000256" key="1">
    <source>
        <dbReference type="ARBA" id="ARBA00004442"/>
    </source>
</evidence>
<evidence type="ECO:0000256" key="8">
    <source>
        <dbReference type="SAM" id="Coils"/>
    </source>
</evidence>
<dbReference type="Proteomes" id="UP000050454">
    <property type="component" value="Unassembled WGS sequence"/>
</dbReference>
<evidence type="ECO:0000313" key="11">
    <source>
        <dbReference type="Proteomes" id="UP000050454"/>
    </source>
</evidence>
<comment type="caution">
    <text evidence="10">The sequence shown here is derived from an EMBL/GenBank/DDBJ whole genome shotgun (WGS) entry which is preliminary data.</text>
</comment>
<keyword evidence="4" id="KW-1134">Transmembrane beta strand</keyword>
<reference evidence="10 11" key="1">
    <citation type="submission" date="2015-07" db="EMBL/GenBank/DDBJ databases">
        <title>The draft genome sequence of Leadbetterella sp. JN14-9.</title>
        <authorList>
            <person name="Liu Y."/>
            <person name="Du J."/>
            <person name="Shao Z."/>
        </authorList>
    </citation>
    <scope>NUCLEOTIDE SEQUENCE [LARGE SCALE GENOMIC DNA]</scope>
    <source>
        <strain evidence="10 11">JN14-9</strain>
    </source>
</reference>
<dbReference type="AlphaFoldDB" id="A0A0P7BCX7"/>
<keyword evidence="11" id="KW-1185">Reference proteome</keyword>
<dbReference type="OrthoDB" id="13803at2"/>
<evidence type="ECO:0000256" key="7">
    <source>
        <dbReference type="ARBA" id="ARBA00023237"/>
    </source>
</evidence>
<proteinExistence type="inferred from homology"/>
<dbReference type="STRING" id="1605367.AFM12_07655"/>
<dbReference type="InterPro" id="IPR003423">
    <property type="entry name" value="OMP_efflux"/>
</dbReference>
<keyword evidence="7" id="KW-0998">Cell outer membrane</keyword>
<evidence type="ECO:0000256" key="9">
    <source>
        <dbReference type="SAM" id="SignalP"/>
    </source>
</evidence>
<keyword evidence="3" id="KW-0813">Transport</keyword>
<gene>
    <name evidence="10" type="ORF">AFM12_07655</name>
</gene>
<name>A0A0P7BCX7_9BACT</name>
<comment type="similarity">
    <text evidence="2">Belongs to the outer membrane factor (OMF) (TC 1.B.17) family.</text>
</comment>
<protein>
    <recommendedName>
        <fullName evidence="12">Transporter</fullName>
    </recommendedName>
</protein>
<evidence type="ECO:0000256" key="4">
    <source>
        <dbReference type="ARBA" id="ARBA00022452"/>
    </source>
</evidence>
<accession>A0A0P7BCX7</accession>
<dbReference type="InterPro" id="IPR051906">
    <property type="entry name" value="TolC-like"/>
</dbReference>
<dbReference type="Pfam" id="PF02321">
    <property type="entry name" value="OEP"/>
    <property type="match status" value="1"/>
</dbReference>
<dbReference type="Gene3D" id="1.20.1600.10">
    <property type="entry name" value="Outer membrane efflux proteins (OEP)"/>
    <property type="match status" value="1"/>
</dbReference>
<feature type="chain" id="PRO_5006135667" description="Transporter" evidence="9">
    <location>
        <begin position="17"/>
        <end position="444"/>
    </location>
</feature>
<evidence type="ECO:0000256" key="5">
    <source>
        <dbReference type="ARBA" id="ARBA00022692"/>
    </source>
</evidence>
<organism evidence="10 11">
    <name type="scientific">Jiulongibacter sediminis</name>
    <dbReference type="NCBI Taxonomy" id="1605367"/>
    <lineage>
        <taxon>Bacteria</taxon>
        <taxon>Pseudomonadati</taxon>
        <taxon>Bacteroidota</taxon>
        <taxon>Cytophagia</taxon>
        <taxon>Cytophagales</taxon>
        <taxon>Leadbetterellaceae</taxon>
        <taxon>Jiulongibacter</taxon>
    </lineage>
</organism>
<evidence type="ECO:0000256" key="2">
    <source>
        <dbReference type="ARBA" id="ARBA00007613"/>
    </source>
</evidence>
<dbReference type="GO" id="GO:0015288">
    <property type="term" value="F:porin activity"/>
    <property type="evidence" value="ECO:0007669"/>
    <property type="project" value="TreeGrafter"/>
</dbReference>
<feature type="signal peptide" evidence="9">
    <location>
        <begin position="1"/>
        <end position="16"/>
    </location>
</feature>
<dbReference type="GO" id="GO:0015562">
    <property type="term" value="F:efflux transmembrane transporter activity"/>
    <property type="evidence" value="ECO:0007669"/>
    <property type="project" value="InterPro"/>
</dbReference>
<sequence>MKKLLTLLFLPFLANAQSAILENYIQEGLSSNLALKQQRLEIEKSLRAIDEAKSNLYPKIAFAPNYTVAAGGRKIDFPIGDLLNPVYGTLNQLTQSNEFPILDNQQIQFLPHNFHETKLTFQLPLFNSDIKYGIQVKTELANSEEAKRKLLEYELKYQIEAAYYQYLQSLEAIKIYNQSGDFLQEYLDFNNRLVEKDAALKDVIYSSEYEINKLDGEKATARKNSKVAAAYFNFLINRKAESMIEADTLMLMTSLSKSLADLQLSALQKRPEFEQIRTGQQVNNSLLLMQQKNAVLPSFFIGGNLGFQGFGYTFKDQGYALAQIGLNWDLFHGKEKKHKIEQTKIQQHILQTKESEIQQQIKMQVAQAWFEFKGAQENLEASEKALESTQKLLNMVEKKYKNDSALYIEVLKAQNDHQVASLTASLARFNLRLKKAELEKVTGL</sequence>
<dbReference type="EMBL" id="LGTQ01000006">
    <property type="protein sequence ID" value="KPM48494.1"/>
    <property type="molecule type" value="Genomic_DNA"/>
</dbReference>
<dbReference type="GO" id="GO:1990281">
    <property type="term" value="C:efflux pump complex"/>
    <property type="evidence" value="ECO:0007669"/>
    <property type="project" value="TreeGrafter"/>
</dbReference>
<dbReference type="GO" id="GO:0009279">
    <property type="term" value="C:cell outer membrane"/>
    <property type="evidence" value="ECO:0007669"/>
    <property type="project" value="UniProtKB-SubCell"/>
</dbReference>